<organism evidence="1 2">
    <name type="scientific">Photobacterium andalusiense</name>
    <dbReference type="NCBI Taxonomy" id="2204296"/>
    <lineage>
        <taxon>Bacteria</taxon>
        <taxon>Pseudomonadati</taxon>
        <taxon>Pseudomonadota</taxon>
        <taxon>Gammaproteobacteria</taxon>
        <taxon>Vibrionales</taxon>
        <taxon>Vibrionaceae</taxon>
        <taxon>Photobacterium</taxon>
    </lineage>
</organism>
<sequence length="78" mass="8580">MTSREIRIIGADTFDQRVAAIAAIEKHGERSGHVIHNVKSGGIWYSIEVHVFKCVIAEIVTKRAFKLQGAQTGSFIKG</sequence>
<dbReference type="EMBL" id="FYAJ01000002">
    <property type="protein sequence ID" value="SMY34235.1"/>
    <property type="molecule type" value="Genomic_DNA"/>
</dbReference>
<protein>
    <submittedName>
        <fullName evidence="1">Uncharacterized protein</fullName>
    </submittedName>
</protein>
<evidence type="ECO:0000313" key="1">
    <source>
        <dbReference type="EMBL" id="SMY34235.1"/>
    </source>
</evidence>
<dbReference type="AlphaFoldDB" id="A0A1Y6MCE6"/>
<evidence type="ECO:0000313" key="2">
    <source>
        <dbReference type="Proteomes" id="UP000195719"/>
    </source>
</evidence>
<name>A0A1Y6MCE6_9GAMM</name>
<reference evidence="2" key="1">
    <citation type="submission" date="2017-06" db="EMBL/GenBank/DDBJ databases">
        <authorList>
            <person name="Rodrigo-Torres L."/>
            <person name="Arahal R.D."/>
            <person name="Lucena T."/>
        </authorList>
    </citation>
    <scope>NUCLEOTIDE SEQUENCE [LARGE SCALE GENOMIC DNA]</scope>
    <source>
        <strain evidence="2">CECT 9192</strain>
    </source>
</reference>
<dbReference type="Proteomes" id="UP000195719">
    <property type="component" value="Unassembled WGS sequence"/>
</dbReference>
<gene>
    <name evidence="1" type="ORF">PAND9192_01228</name>
</gene>
<accession>A0A1Y6MCE6</accession>
<dbReference type="RefSeq" id="WP_087853011.1">
    <property type="nucleotide sequence ID" value="NZ_FYAJ01000002.1"/>
</dbReference>
<proteinExistence type="predicted"/>
<keyword evidence="2" id="KW-1185">Reference proteome</keyword>